<dbReference type="PRINTS" id="PR00412">
    <property type="entry name" value="EPOXHYDRLASE"/>
</dbReference>
<dbReference type="InterPro" id="IPR000639">
    <property type="entry name" value="Epox_hydrolase-like"/>
</dbReference>
<reference evidence="7" key="1">
    <citation type="submission" date="2023-03" db="EMBL/GenBank/DDBJ databases">
        <title>Massive genome expansion in bonnet fungi (Mycena s.s.) driven by repeated elements and novel gene families across ecological guilds.</title>
        <authorList>
            <consortium name="Lawrence Berkeley National Laboratory"/>
            <person name="Harder C.B."/>
            <person name="Miyauchi S."/>
            <person name="Viragh M."/>
            <person name="Kuo A."/>
            <person name="Thoen E."/>
            <person name="Andreopoulos B."/>
            <person name="Lu D."/>
            <person name="Skrede I."/>
            <person name="Drula E."/>
            <person name="Henrissat B."/>
            <person name="Morin E."/>
            <person name="Kohler A."/>
            <person name="Barry K."/>
            <person name="LaButti K."/>
            <person name="Morin E."/>
            <person name="Salamov A."/>
            <person name="Lipzen A."/>
            <person name="Mereny Z."/>
            <person name="Hegedus B."/>
            <person name="Baldrian P."/>
            <person name="Stursova M."/>
            <person name="Weitz H."/>
            <person name="Taylor A."/>
            <person name="Grigoriev I.V."/>
            <person name="Nagy L.G."/>
            <person name="Martin F."/>
            <person name="Kauserud H."/>
        </authorList>
    </citation>
    <scope>NUCLEOTIDE SEQUENCE</scope>
    <source>
        <strain evidence="7">CBHHK067</strain>
    </source>
</reference>
<dbReference type="GO" id="GO:0097176">
    <property type="term" value="P:epoxide metabolic process"/>
    <property type="evidence" value="ECO:0007669"/>
    <property type="project" value="TreeGrafter"/>
</dbReference>
<evidence type="ECO:0000259" key="6">
    <source>
        <dbReference type="Pfam" id="PF06441"/>
    </source>
</evidence>
<gene>
    <name evidence="7" type="ORF">B0H17DRAFT_1157105</name>
</gene>
<dbReference type="Proteomes" id="UP001221757">
    <property type="component" value="Unassembled WGS sequence"/>
</dbReference>
<keyword evidence="2" id="KW-0058">Aromatic hydrocarbons catabolism</keyword>
<protein>
    <submittedName>
        <fullName evidence="7">Alpha/Beta hydrolase protein</fullName>
    </submittedName>
</protein>
<keyword evidence="5" id="KW-0732">Signal</keyword>
<comment type="caution">
    <text evidence="7">The sequence shown here is derived from an EMBL/GenBank/DDBJ whole genome shotgun (WGS) entry which is preliminary data.</text>
</comment>
<keyword evidence="8" id="KW-1185">Reference proteome</keyword>
<feature type="active site" description="Nucleophile" evidence="4">
    <location>
        <position position="202"/>
    </location>
</feature>
<dbReference type="Gene3D" id="3.40.50.1820">
    <property type="entry name" value="alpha/beta hydrolase"/>
    <property type="match status" value="1"/>
</dbReference>
<feature type="domain" description="Epoxide hydrolase N-terminal" evidence="6">
    <location>
        <begin position="27"/>
        <end position="133"/>
    </location>
</feature>
<accession>A0AAD7GRH1</accession>
<dbReference type="PANTHER" id="PTHR21661">
    <property type="entry name" value="EPOXIDE HYDROLASE 1-RELATED"/>
    <property type="match status" value="1"/>
</dbReference>
<dbReference type="SUPFAM" id="SSF53474">
    <property type="entry name" value="alpha/beta-Hydrolases"/>
    <property type="match status" value="1"/>
</dbReference>
<dbReference type="InterPro" id="IPR029058">
    <property type="entry name" value="AB_hydrolase_fold"/>
</dbReference>
<evidence type="ECO:0000256" key="2">
    <source>
        <dbReference type="ARBA" id="ARBA00022797"/>
    </source>
</evidence>
<dbReference type="Pfam" id="PF06441">
    <property type="entry name" value="EHN"/>
    <property type="match status" value="1"/>
</dbReference>
<dbReference type="EMBL" id="JARKIE010000012">
    <property type="protein sequence ID" value="KAJ7703654.1"/>
    <property type="molecule type" value="Genomic_DNA"/>
</dbReference>
<feature type="active site" description="Proton donor" evidence="4">
    <location>
        <position position="335"/>
    </location>
</feature>
<feature type="signal peptide" evidence="5">
    <location>
        <begin position="1"/>
        <end position="21"/>
    </location>
</feature>
<feature type="chain" id="PRO_5042058575" evidence="5">
    <location>
        <begin position="22"/>
        <end position="412"/>
    </location>
</feature>
<sequence>MFLSLVSALAFAAVLTDVSIADDTFNVQPFKIDLSSEVPHLLDLANKTRLPLKPLYPDAGLYKGIELDYLRKLQTALVGNFDWEAQQAALNEFNHYTVVIEGQTVHFVHQKSDDPDAIPLILLHGWPGSFYEFSPVIKPLTESWTSATGKNVSYHVVVPSLPGFVFSSPPPQNWTVDDDARIFNTLMSEVLGYSTFAVHGTDWGSVIGYSLYSTFTTTTRAAHFVFLPFFPPTAEEIAANNITLSEEQKVTLQRGTEWFSTGIAYFMEQENKPNDIGLALYDNPVGQLAWIGGLNERAEDPRAGTPPSVLNDTAFLTLVSLYYLTNTFHSSLWIYAQNPNGFRGTYTKANTDAPMLFSQFEYTNALWPQEYVAKVGNLVSYKFHDFGGHFAGLDNPPALIEDIREMGLYFDA</sequence>
<dbReference type="PANTHER" id="PTHR21661:SF35">
    <property type="entry name" value="EPOXIDE HYDROLASE"/>
    <property type="match status" value="1"/>
</dbReference>
<dbReference type="PIRSF" id="PIRSF001112">
    <property type="entry name" value="Epoxide_hydrolase"/>
    <property type="match status" value="1"/>
</dbReference>
<feature type="active site" description="Proton acceptor" evidence="4">
    <location>
        <position position="389"/>
    </location>
</feature>
<keyword evidence="3 7" id="KW-0378">Hydrolase</keyword>
<evidence type="ECO:0000256" key="5">
    <source>
        <dbReference type="SAM" id="SignalP"/>
    </source>
</evidence>
<evidence type="ECO:0000256" key="1">
    <source>
        <dbReference type="ARBA" id="ARBA00010088"/>
    </source>
</evidence>
<evidence type="ECO:0000256" key="3">
    <source>
        <dbReference type="ARBA" id="ARBA00022801"/>
    </source>
</evidence>
<proteinExistence type="inferred from homology"/>
<evidence type="ECO:0000313" key="7">
    <source>
        <dbReference type="EMBL" id="KAJ7703654.1"/>
    </source>
</evidence>
<name>A0AAD7GRH1_MYCRO</name>
<dbReference type="GO" id="GO:0004301">
    <property type="term" value="F:epoxide hydrolase activity"/>
    <property type="evidence" value="ECO:0007669"/>
    <property type="project" value="TreeGrafter"/>
</dbReference>
<organism evidence="7 8">
    <name type="scientific">Mycena rosella</name>
    <name type="common">Pink bonnet</name>
    <name type="synonym">Agaricus rosellus</name>
    <dbReference type="NCBI Taxonomy" id="1033263"/>
    <lineage>
        <taxon>Eukaryota</taxon>
        <taxon>Fungi</taxon>
        <taxon>Dikarya</taxon>
        <taxon>Basidiomycota</taxon>
        <taxon>Agaricomycotina</taxon>
        <taxon>Agaricomycetes</taxon>
        <taxon>Agaricomycetidae</taxon>
        <taxon>Agaricales</taxon>
        <taxon>Marasmiineae</taxon>
        <taxon>Mycenaceae</taxon>
        <taxon>Mycena</taxon>
    </lineage>
</organism>
<comment type="similarity">
    <text evidence="1">Belongs to the peptidase S33 family.</text>
</comment>
<evidence type="ECO:0000256" key="4">
    <source>
        <dbReference type="PIRSR" id="PIRSR001112-1"/>
    </source>
</evidence>
<evidence type="ECO:0000313" key="8">
    <source>
        <dbReference type="Proteomes" id="UP001221757"/>
    </source>
</evidence>
<dbReference type="AlphaFoldDB" id="A0AAD7GRH1"/>
<dbReference type="InterPro" id="IPR010497">
    <property type="entry name" value="Epoxide_hydro_N"/>
</dbReference>
<dbReference type="InterPro" id="IPR016292">
    <property type="entry name" value="Epoxide_hydrolase"/>
</dbReference>